<comment type="caution">
    <text evidence="1">The sequence shown here is derived from an EMBL/GenBank/DDBJ whole genome shotgun (WGS) entry which is preliminary data.</text>
</comment>
<dbReference type="Proteomes" id="UP000004410">
    <property type="component" value="Unassembled WGS sequence"/>
</dbReference>
<organism evidence="1 2">
    <name type="scientific">Mediterraneibacter gnavus (strain ATCC 29149 / DSM 114966 / JCM 6515 / VPI C7-9)</name>
    <name type="common">Ruminococcus gnavus</name>
    <dbReference type="NCBI Taxonomy" id="411470"/>
    <lineage>
        <taxon>Bacteria</taxon>
        <taxon>Bacillati</taxon>
        <taxon>Bacillota</taxon>
        <taxon>Clostridia</taxon>
        <taxon>Lachnospirales</taxon>
        <taxon>Lachnospiraceae</taxon>
        <taxon>Mediterraneibacter</taxon>
    </lineage>
</organism>
<evidence type="ECO:0000313" key="2">
    <source>
        <dbReference type="Proteomes" id="UP000004410"/>
    </source>
</evidence>
<dbReference type="SUPFAM" id="SSF52540">
    <property type="entry name" value="P-loop containing nucleoside triphosphate hydrolases"/>
    <property type="match status" value="1"/>
</dbReference>
<dbReference type="InterPro" id="IPR051162">
    <property type="entry name" value="T4SS_component"/>
</dbReference>
<accession>A7AYF0</accession>
<evidence type="ECO:0000313" key="1">
    <source>
        <dbReference type="EMBL" id="EDN79318.1"/>
    </source>
</evidence>
<sequence length="327" mass="37191">MLYELARCDISSVIFDYTEGFMLQQLEPPFKESLDGKIVQKIVYSTGVPINPFKRHEVDLAGMKILEKESDVAARLSDIFSHVYDFGAQQNAAIFEAAYNGLVKYGDNMNIRKFQQELEEVAEINKAANTVISKMTPFFRTVDFTEDPEFDWENILYNDEGKVNIIQLTLFSREMQVIITEMMLWDAWYYTKKFGSKDKPFVVVLDEAQNLSHTIKSPSAAILTEGRKFGWSAWFATQSLKILKDDEVVRLLQASFKLYFKPTDDEMTKISKQIDVTGDGNWLSVIQGLQKGQCIVVGDRMLANGKVGAVSPTVTNVLSFENRQSEC</sequence>
<reference evidence="1 2" key="2">
    <citation type="submission" date="2007-06" db="EMBL/GenBank/DDBJ databases">
        <title>Draft genome sequence of Ruminococcus gnavus (ATCC 29149).</title>
        <authorList>
            <person name="Sudarsanam P."/>
            <person name="Ley R."/>
            <person name="Guruge J."/>
            <person name="Turnbaugh P.J."/>
            <person name="Mahowald M."/>
            <person name="Liep D."/>
            <person name="Gordon J."/>
        </authorList>
    </citation>
    <scope>NUCLEOTIDE SEQUENCE [LARGE SCALE GENOMIC DNA]</scope>
    <source>
        <strain evidence="1 2">ATCC 29149</strain>
    </source>
</reference>
<reference evidence="1 2" key="1">
    <citation type="submission" date="2007-04" db="EMBL/GenBank/DDBJ databases">
        <authorList>
            <person name="Fulton L."/>
            <person name="Clifton S."/>
            <person name="Fulton B."/>
            <person name="Xu J."/>
            <person name="Minx P."/>
            <person name="Pepin K.H."/>
            <person name="Johnson M."/>
            <person name="Thiruvilangam P."/>
            <person name="Bhonagiri V."/>
            <person name="Nash W.E."/>
            <person name="Mardis E.R."/>
            <person name="Wilson R.K."/>
        </authorList>
    </citation>
    <scope>NUCLEOTIDE SEQUENCE [LARGE SCALE GENOMIC DNA]</scope>
    <source>
        <strain evidence="1 2">ATCC 29149</strain>
    </source>
</reference>
<name>A7AYF0_MEDG7</name>
<dbReference type="InterPro" id="IPR027417">
    <property type="entry name" value="P-loop_NTPase"/>
</dbReference>
<dbReference type="PaxDb" id="411470-RUMGNA_00315"/>
<gene>
    <name evidence="1" type="ORF">RUMGNA_00315</name>
</gene>
<dbReference type="PANTHER" id="PTHR30121">
    <property type="entry name" value="UNCHARACTERIZED PROTEIN YJGR-RELATED"/>
    <property type="match status" value="1"/>
</dbReference>
<proteinExistence type="predicted"/>
<protein>
    <recommendedName>
        <fullName evidence="3">TraD/TraG TraM recognition site domain-containing protein</fullName>
    </recommendedName>
</protein>
<dbReference type="eggNOG" id="COG0433">
    <property type="taxonomic scope" value="Bacteria"/>
</dbReference>
<dbReference type="Gene3D" id="3.40.50.300">
    <property type="entry name" value="P-loop containing nucleotide triphosphate hydrolases"/>
    <property type="match status" value="1"/>
</dbReference>
<dbReference type="PANTHER" id="PTHR30121:SF6">
    <property type="entry name" value="SLR6007 PROTEIN"/>
    <property type="match status" value="1"/>
</dbReference>
<evidence type="ECO:0008006" key="3">
    <source>
        <dbReference type="Google" id="ProtNLM"/>
    </source>
</evidence>
<dbReference type="AlphaFoldDB" id="A7AYF0"/>
<dbReference type="EMBL" id="AAYG02000003">
    <property type="protein sequence ID" value="EDN79318.1"/>
    <property type="molecule type" value="Genomic_DNA"/>
</dbReference>